<evidence type="ECO:0000313" key="1">
    <source>
        <dbReference type="EMBL" id="PIW19630.1"/>
    </source>
</evidence>
<dbReference type="AlphaFoldDB" id="A0A2M7GBW6"/>
<name>A0A2M7GBW6_9BACT</name>
<protein>
    <recommendedName>
        <fullName evidence="3">PIN domain-containing protein</fullName>
    </recommendedName>
</protein>
<evidence type="ECO:0008006" key="3">
    <source>
        <dbReference type="Google" id="ProtNLM"/>
    </source>
</evidence>
<proteinExistence type="predicted"/>
<reference evidence="1 2" key="1">
    <citation type="submission" date="2017-09" db="EMBL/GenBank/DDBJ databases">
        <title>Depth-based differentiation of microbial function through sediment-hosted aquifers and enrichment of novel symbionts in the deep terrestrial subsurface.</title>
        <authorList>
            <person name="Probst A.J."/>
            <person name="Ladd B."/>
            <person name="Jarett J.K."/>
            <person name="Geller-Mcgrath D.E."/>
            <person name="Sieber C.M."/>
            <person name="Emerson J.B."/>
            <person name="Anantharaman K."/>
            <person name="Thomas B.C."/>
            <person name="Malmstrom R."/>
            <person name="Stieglmeier M."/>
            <person name="Klingl A."/>
            <person name="Woyke T."/>
            <person name="Ryan C.M."/>
            <person name="Banfield J.F."/>
        </authorList>
    </citation>
    <scope>NUCLEOTIDE SEQUENCE [LARGE SCALE GENOMIC DNA]</scope>
    <source>
        <strain evidence="1">CG17_big_fil_post_rev_8_21_14_2_50_48_46</strain>
    </source>
</reference>
<gene>
    <name evidence="1" type="ORF">COW36_00145</name>
</gene>
<dbReference type="Proteomes" id="UP000231019">
    <property type="component" value="Unassembled WGS sequence"/>
</dbReference>
<accession>A0A2M7GBW6</accession>
<comment type="caution">
    <text evidence="1">The sequence shown here is derived from an EMBL/GenBank/DDBJ whole genome shotgun (WGS) entry which is preliminary data.</text>
</comment>
<evidence type="ECO:0000313" key="2">
    <source>
        <dbReference type="Proteomes" id="UP000231019"/>
    </source>
</evidence>
<sequence>MKAIVLDSSSLTELKQAGLLNPFIQAKSPVILCDFVWVTCRGLFSERERKDFEKKGLITRELDGKQVERVFRLFQKNPSMTRCNCFSFVLASTIPQSVLVSNCQVVQSLAALQKQPCKSLSWARKGLKMA</sequence>
<organism evidence="1 2">
    <name type="scientific">bacterium (Candidatus Blackallbacteria) CG17_big_fil_post_rev_8_21_14_2_50_48_46</name>
    <dbReference type="NCBI Taxonomy" id="2014261"/>
    <lineage>
        <taxon>Bacteria</taxon>
        <taxon>Candidatus Blackallbacteria</taxon>
    </lineage>
</organism>
<dbReference type="EMBL" id="PFFQ01000002">
    <property type="protein sequence ID" value="PIW19630.1"/>
    <property type="molecule type" value="Genomic_DNA"/>
</dbReference>